<reference evidence="4 5" key="1">
    <citation type="submission" date="2016-11" db="EMBL/GenBank/DDBJ databases">
        <authorList>
            <person name="Jaros S."/>
            <person name="Januszkiewicz K."/>
            <person name="Wedrychowicz H."/>
        </authorList>
    </citation>
    <scope>NUCLEOTIDE SEQUENCE [LARGE SCALE GENOMIC DNA]</scope>
    <source>
        <strain evidence="4 5">DSM 15212</strain>
    </source>
</reference>
<proteinExistence type="predicted"/>
<dbReference type="InterPro" id="IPR038718">
    <property type="entry name" value="SNF2-like_sf"/>
</dbReference>
<keyword evidence="5" id="KW-1185">Reference proteome</keyword>
<dbReference type="InterPro" id="IPR000330">
    <property type="entry name" value="SNF2_N"/>
</dbReference>
<dbReference type="Pfam" id="PF00271">
    <property type="entry name" value="Helicase_C"/>
    <property type="match status" value="1"/>
</dbReference>
<dbReference type="SMART" id="SM00487">
    <property type="entry name" value="DEXDc"/>
    <property type="match status" value="1"/>
</dbReference>
<keyword evidence="4" id="KW-0067">ATP-binding</keyword>
<dbReference type="PROSITE" id="PS51194">
    <property type="entry name" value="HELICASE_CTER"/>
    <property type="match status" value="1"/>
</dbReference>
<dbReference type="Gene3D" id="3.40.50.300">
    <property type="entry name" value="P-loop containing nucleotide triphosphate hydrolases"/>
    <property type="match status" value="1"/>
</dbReference>
<keyword evidence="1" id="KW-0378">Hydrolase</keyword>
<evidence type="ECO:0000259" key="2">
    <source>
        <dbReference type="PROSITE" id="PS51192"/>
    </source>
</evidence>
<dbReference type="STRING" id="1121301.SAMN02745912_01036"/>
<dbReference type="EMBL" id="FRAG01000008">
    <property type="protein sequence ID" value="SHJ77424.1"/>
    <property type="molecule type" value="Genomic_DNA"/>
</dbReference>
<dbReference type="Gene3D" id="3.40.50.10810">
    <property type="entry name" value="Tandem AAA-ATPase domain"/>
    <property type="match status" value="1"/>
</dbReference>
<dbReference type="InterPro" id="IPR014001">
    <property type="entry name" value="Helicase_ATP-bd"/>
</dbReference>
<protein>
    <submittedName>
        <fullName evidence="4">Helicase conserved C-terminal domain-containing protein</fullName>
    </submittedName>
</protein>
<gene>
    <name evidence="4" type="ORF">SAMN02745912_01036</name>
</gene>
<name>A0A1M6M1S6_PARC5</name>
<dbReference type="GO" id="GO:0004386">
    <property type="term" value="F:helicase activity"/>
    <property type="evidence" value="ECO:0007669"/>
    <property type="project" value="UniProtKB-KW"/>
</dbReference>
<evidence type="ECO:0000259" key="3">
    <source>
        <dbReference type="PROSITE" id="PS51194"/>
    </source>
</evidence>
<sequence length="415" mass="48758">MIKINLYPHQRQALKQTQKINRVAYYLDMGLGKTHIGSEKLKELNAPYNLIICQKSKIKDWAEHFKTYYDYEVIIFKNQSIESIPPHSVIIINYDLIWRRKQLQELRDFTLMLDESQYIKNETSNRAKFILGLNPTNVILLSGTPTGGKYEELWSQLKLLGWNISKKLFYKHYTITEKLDMGGFQITVVKGYKNVDRLKEKLKEYGAVFMKSEEVFDLPEQIENMVIVKNTKEYRKFKKDRVITLGYQTLVGDTSLTKLLYLRQLSSIYNPHKHQALKDLLASTEDRVVVFYNFKKEFEIIKGICKDLEKPVSYINGEGSNLETYKTKSNTVTLVQYQAGASGVNLQRANKIIYHSLPLSSELWMQSKKRIHRIGQSRTCFYYYLITENSVEEKILEVLKERRDFTLDLFEKVDK</sequence>
<dbReference type="GO" id="GO:0005524">
    <property type="term" value="F:ATP binding"/>
    <property type="evidence" value="ECO:0007669"/>
    <property type="project" value="InterPro"/>
</dbReference>
<dbReference type="PANTHER" id="PTHR45766">
    <property type="entry name" value="DNA ANNEALING HELICASE AND ENDONUCLEASE ZRANB3 FAMILY MEMBER"/>
    <property type="match status" value="1"/>
</dbReference>
<evidence type="ECO:0000313" key="5">
    <source>
        <dbReference type="Proteomes" id="UP000184465"/>
    </source>
</evidence>
<keyword evidence="4" id="KW-0347">Helicase</keyword>
<dbReference type="Pfam" id="PF00176">
    <property type="entry name" value="SNF2-rel_dom"/>
    <property type="match status" value="1"/>
</dbReference>
<dbReference type="AlphaFoldDB" id="A0A1M6M1S6"/>
<feature type="domain" description="Helicase ATP-binding" evidence="2">
    <location>
        <begin position="14"/>
        <end position="163"/>
    </location>
</feature>
<dbReference type="InterPro" id="IPR001650">
    <property type="entry name" value="Helicase_C-like"/>
</dbReference>
<dbReference type="InterPro" id="IPR027417">
    <property type="entry name" value="P-loop_NTPase"/>
</dbReference>
<evidence type="ECO:0000313" key="4">
    <source>
        <dbReference type="EMBL" id="SHJ77424.1"/>
    </source>
</evidence>
<dbReference type="PANTHER" id="PTHR45766:SF6">
    <property type="entry name" value="SWI_SNF-RELATED MATRIX-ASSOCIATED ACTIN-DEPENDENT REGULATOR OF CHROMATIN SUBFAMILY A-LIKE PROTEIN 1"/>
    <property type="match status" value="1"/>
</dbReference>
<accession>A0A1M6M1S6</accession>
<evidence type="ECO:0000256" key="1">
    <source>
        <dbReference type="ARBA" id="ARBA00022801"/>
    </source>
</evidence>
<dbReference type="PROSITE" id="PS51192">
    <property type="entry name" value="HELICASE_ATP_BIND_1"/>
    <property type="match status" value="1"/>
</dbReference>
<dbReference type="GO" id="GO:0031297">
    <property type="term" value="P:replication fork processing"/>
    <property type="evidence" value="ECO:0007669"/>
    <property type="project" value="TreeGrafter"/>
</dbReference>
<keyword evidence="4" id="KW-0547">Nucleotide-binding</keyword>
<dbReference type="GO" id="GO:0006281">
    <property type="term" value="P:DNA repair"/>
    <property type="evidence" value="ECO:0007669"/>
    <property type="project" value="TreeGrafter"/>
</dbReference>
<organism evidence="4 5">
    <name type="scientific">Paramaledivibacter caminithermalis (strain DSM 15212 / CIP 107654 / DViRD3)</name>
    <name type="common">Clostridium caminithermale</name>
    <dbReference type="NCBI Taxonomy" id="1121301"/>
    <lineage>
        <taxon>Bacteria</taxon>
        <taxon>Bacillati</taxon>
        <taxon>Bacillota</taxon>
        <taxon>Clostridia</taxon>
        <taxon>Peptostreptococcales</taxon>
        <taxon>Caminicellaceae</taxon>
        <taxon>Paramaledivibacter</taxon>
    </lineage>
</organism>
<feature type="domain" description="Helicase C-terminal" evidence="3">
    <location>
        <begin position="276"/>
        <end position="414"/>
    </location>
</feature>
<dbReference type="GO" id="GO:0016787">
    <property type="term" value="F:hydrolase activity"/>
    <property type="evidence" value="ECO:0007669"/>
    <property type="project" value="UniProtKB-KW"/>
</dbReference>
<dbReference type="SUPFAM" id="SSF52540">
    <property type="entry name" value="P-loop containing nucleoside triphosphate hydrolases"/>
    <property type="match status" value="2"/>
</dbReference>
<dbReference type="Proteomes" id="UP000184465">
    <property type="component" value="Unassembled WGS sequence"/>
</dbReference>